<feature type="region of interest" description="Disordered" evidence="1">
    <location>
        <begin position="157"/>
        <end position="180"/>
    </location>
</feature>
<dbReference type="EMBL" id="RDQH01000341">
    <property type="protein sequence ID" value="RXH74270.1"/>
    <property type="molecule type" value="Genomic_DNA"/>
</dbReference>
<proteinExistence type="predicted"/>
<evidence type="ECO:0000256" key="1">
    <source>
        <dbReference type="SAM" id="MobiDB-lite"/>
    </source>
</evidence>
<evidence type="ECO:0000313" key="3">
    <source>
        <dbReference type="Proteomes" id="UP000290289"/>
    </source>
</evidence>
<comment type="caution">
    <text evidence="2">The sequence shown here is derived from an EMBL/GenBank/DDBJ whole genome shotgun (WGS) entry which is preliminary data.</text>
</comment>
<feature type="region of interest" description="Disordered" evidence="1">
    <location>
        <begin position="69"/>
        <end position="90"/>
    </location>
</feature>
<keyword evidence="3" id="KW-1185">Reference proteome</keyword>
<evidence type="ECO:0000313" key="2">
    <source>
        <dbReference type="EMBL" id="RXH74270.1"/>
    </source>
</evidence>
<accession>A0A498HU30</accession>
<organism evidence="2 3">
    <name type="scientific">Malus domestica</name>
    <name type="common">Apple</name>
    <name type="synonym">Pyrus malus</name>
    <dbReference type="NCBI Taxonomy" id="3750"/>
    <lineage>
        <taxon>Eukaryota</taxon>
        <taxon>Viridiplantae</taxon>
        <taxon>Streptophyta</taxon>
        <taxon>Embryophyta</taxon>
        <taxon>Tracheophyta</taxon>
        <taxon>Spermatophyta</taxon>
        <taxon>Magnoliopsida</taxon>
        <taxon>eudicotyledons</taxon>
        <taxon>Gunneridae</taxon>
        <taxon>Pentapetalae</taxon>
        <taxon>rosids</taxon>
        <taxon>fabids</taxon>
        <taxon>Rosales</taxon>
        <taxon>Rosaceae</taxon>
        <taxon>Amygdaloideae</taxon>
        <taxon>Maleae</taxon>
        <taxon>Malus</taxon>
    </lineage>
</organism>
<sequence>MGPPLQHASVILHLSLRLHYERDHWPGVIFVAIIGHHTAITTTTASLSRFTAMVLPSFSTALYTAPGSLSPTSPPVPTSNPPVQTAASGQKRPACFCRSEAVKKCEAKRWNRSSATQMKAIEISEVQNVDWDWKRGGGIPEIGGLLFDQIANERHSLSTRPTSATKAWRPSEPPWPSRLRAKEAECSAEERKNGRIHQSSNETYLSYIV</sequence>
<dbReference type="AlphaFoldDB" id="A0A498HU30"/>
<name>A0A498HU30_MALDO</name>
<protein>
    <submittedName>
        <fullName evidence="2">Uncharacterized protein</fullName>
    </submittedName>
</protein>
<reference evidence="2 3" key="1">
    <citation type="submission" date="2018-10" db="EMBL/GenBank/DDBJ databases">
        <title>A high-quality apple genome assembly.</title>
        <authorList>
            <person name="Hu J."/>
        </authorList>
    </citation>
    <scope>NUCLEOTIDE SEQUENCE [LARGE SCALE GENOMIC DNA]</scope>
    <source>
        <strain evidence="3">cv. HFTH1</strain>
        <tissue evidence="2">Young leaf</tissue>
    </source>
</reference>
<dbReference type="Proteomes" id="UP000290289">
    <property type="component" value="Chromosome 15"/>
</dbReference>
<gene>
    <name evidence="2" type="ORF">DVH24_028991</name>
</gene>